<feature type="compositionally biased region" description="Basic and acidic residues" evidence="8">
    <location>
        <begin position="427"/>
        <end position="441"/>
    </location>
</feature>
<evidence type="ECO:0000256" key="7">
    <source>
        <dbReference type="ARBA" id="ARBA00049568"/>
    </source>
</evidence>
<evidence type="ECO:0000256" key="1">
    <source>
        <dbReference type="ARBA" id="ARBA00001613"/>
    </source>
</evidence>
<dbReference type="Proteomes" id="UP000829291">
    <property type="component" value="Chromosome 7"/>
</dbReference>
<feature type="region of interest" description="Disordered" evidence="8">
    <location>
        <begin position="342"/>
        <end position="385"/>
    </location>
</feature>
<evidence type="ECO:0000256" key="5">
    <source>
        <dbReference type="ARBA" id="ARBA00046308"/>
    </source>
</evidence>
<proteinExistence type="predicted"/>
<dbReference type="InParanoid" id="A0A6J0BVR9"/>
<comment type="subcellular location">
    <subcellularLocation>
        <location evidence="3">Late endosome membrane</location>
        <topology evidence="3">Single-pass type II membrane protein</topology>
    </subcellularLocation>
    <subcellularLocation>
        <location evidence="4">Lysosome membrane</location>
        <topology evidence="4">Single-pass type II membrane protein</topology>
    </subcellularLocation>
    <subcellularLocation>
        <location evidence="5">Mitochondrion membrane</location>
        <topology evidence="5">Single-pass type II membrane protein</topology>
    </subcellularLocation>
</comment>
<evidence type="ECO:0000259" key="9">
    <source>
        <dbReference type="Pfam" id="PF12697"/>
    </source>
</evidence>
<dbReference type="GO" id="GO:0005765">
    <property type="term" value="C:lysosomal membrane"/>
    <property type="evidence" value="ECO:0007669"/>
    <property type="project" value="UniProtKB-SubCell"/>
</dbReference>
<accession>A0A6J0BVR9</accession>
<comment type="catalytic activity">
    <reaction evidence="1">
        <text>Hydrolyzes glycerol monoesters of long-chain fatty acids.</text>
        <dbReference type="EC" id="3.1.1.23"/>
    </reaction>
</comment>
<feature type="domain" description="AB hydrolase-1" evidence="9">
    <location>
        <begin position="470"/>
        <end position="701"/>
    </location>
</feature>
<dbReference type="RefSeq" id="XP_015518153.2">
    <property type="nucleotide sequence ID" value="XM_015662667.2"/>
</dbReference>
<evidence type="ECO:0000313" key="11">
    <source>
        <dbReference type="RefSeq" id="XP_015518153.2"/>
    </source>
</evidence>
<protein>
    <recommendedName>
        <fullName evidence="2">acylglycerol lipase</fullName>
        <ecNumber evidence="2">3.1.1.23</ecNumber>
    </recommendedName>
</protein>
<dbReference type="OrthoDB" id="428974at2759"/>
<dbReference type="Pfam" id="PF12697">
    <property type="entry name" value="Abhydrolase_6"/>
    <property type="match status" value="1"/>
</dbReference>
<sequence length="717" mass="80468">MQEAGCEPPTSSPGSDGPSWYRRCLAYLRNHGRVDPAKVELPHCDFFIVGQRRTLRVLRPALRGRWFYEGNNGRPESVNDNFFSRWSKRPHPSGNCRCSFRQSARLSSTEEEIISKEINRIRTSLCEAEKTGQDIGEIERSVAINLDVLIPVTSQPTKRATVAEEKIVKTKIIQDLERYINDLLQEILTDSVKFAADVEKLGRREGGDDESVSVGPDERKSDNNGEPFGNLNFAFHADEQKSLERNGSVRKEEMTPSGYENPAFLGSSSDPDGLEFYLNRPVGKSLARCTMEQLDCIDSGINSVETVEFQPDQEPSLEESLMEIIDAKLGRTHLRKSWEDFQAPKAKSAGDDEPTEKVTEPQGEVESPPETGGSDTDTSEPLDEVQTDPSFAKLRLEFSKKPINEEVQLRRRADSIRSSLVAQARERSDSFGRLQEDKESNGSELDDSCSVIPESPRDIVLFRKNRKPTIVFLHGFGSSADVFELQLEYFSNLGYPCIAPDMLGHGLSSAPDRASDYHFEKLLKDLVVLLHHYAFRPGHKCVIVAHNYGCSLAAALACKFESNIHQLVLISGGGPTPLARPSAEGAAHCCLRAMVAPLLVCGLRREVMYSPRGRQHPYCGSEPPEQRPSHMKYVLDGMVWPEGEYTLYRRICTPTLLVHGLRDNEVSLVQECQMERTMVKAFLEALPSAGHNPMTDCPEQLNHMIHCFIDLWKNKKW</sequence>
<organism evidence="11">
    <name type="scientific">Neodiprion lecontei</name>
    <name type="common">Redheaded pine sawfly</name>
    <dbReference type="NCBI Taxonomy" id="441921"/>
    <lineage>
        <taxon>Eukaryota</taxon>
        <taxon>Metazoa</taxon>
        <taxon>Ecdysozoa</taxon>
        <taxon>Arthropoda</taxon>
        <taxon>Hexapoda</taxon>
        <taxon>Insecta</taxon>
        <taxon>Pterygota</taxon>
        <taxon>Neoptera</taxon>
        <taxon>Endopterygota</taxon>
        <taxon>Hymenoptera</taxon>
        <taxon>Tenthredinoidea</taxon>
        <taxon>Diprionidae</taxon>
        <taxon>Diprioninae</taxon>
        <taxon>Neodiprion</taxon>
    </lineage>
</organism>
<dbReference type="GeneID" id="107223091"/>
<evidence type="ECO:0000256" key="3">
    <source>
        <dbReference type="ARBA" id="ARBA00037797"/>
    </source>
</evidence>
<evidence type="ECO:0000256" key="6">
    <source>
        <dbReference type="ARBA" id="ARBA00047662"/>
    </source>
</evidence>
<dbReference type="GO" id="GO:0046464">
    <property type="term" value="P:acylglycerol catabolic process"/>
    <property type="evidence" value="ECO:0007669"/>
    <property type="project" value="TreeGrafter"/>
</dbReference>
<dbReference type="InterPro" id="IPR050266">
    <property type="entry name" value="AB_hydrolase_sf"/>
</dbReference>
<dbReference type="PANTHER" id="PTHR43798:SF5">
    <property type="entry name" value="MONOACYLGLYCEROL LIPASE ABHD6"/>
    <property type="match status" value="1"/>
</dbReference>
<evidence type="ECO:0000313" key="10">
    <source>
        <dbReference type="Proteomes" id="UP000829291"/>
    </source>
</evidence>
<evidence type="ECO:0000256" key="2">
    <source>
        <dbReference type="ARBA" id="ARBA00013254"/>
    </source>
</evidence>
<dbReference type="GO" id="GO:0031966">
    <property type="term" value="C:mitochondrial membrane"/>
    <property type="evidence" value="ECO:0007669"/>
    <property type="project" value="UniProtKB-SubCell"/>
</dbReference>
<dbReference type="SUPFAM" id="SSF53474">
    <property type="entry name" value="alpha/beta-Hydrolases"/>
    <property type="match status" value="1"/>
</dbReference>
<dbReference type="EC" id="3.1.1.23" evidence="2"/>
<dbReference type="InterPro" id="IPR029058">
    <property type="entry name" value="AB_hydrolase_fold"/>
</dbReference>
<dbReference type="GO" id="GO:0031902">
    <property type="term" value="C:late endosome membrane"/>
    <property type="evidence" value="ECO:0007669"/>
    <property type="project" value="UniProtKB-SubCell"/>
</dbReference>
<comment type="function">
    <text evidence="7">Lipase that preferentially hydrolysis medium-chain saturated monoacylglycerols including 2-arachidonoylglycerol. Through 2-arachidonoylglycerol degradation may regulate endocannabinoid signaling pathways. Also has a lysophosphatidyl lipase activity with a preference for lysophosphatidylglycerol among other lysophospholipids. Also able to degrade bis(monoacylglycero)phosphate (BMP) and constitutes the major enzyme for BMP catabolism. BMP, also known as lysobisphosphatidic acid, is enriched in late endosomes and lysosomes and plays a key role in the formation of intraluminal vesicles and in lipid sorting.</text>
</comment>
<feature type="region of interest" description="Disordered" evidence="8">
    <location>
        <begin position="248"/>
        <end position="267"/>
    </location>
</feature>
<dbReference type="Gene3D" id="3.40.50.1820">
    <property type="entry name" value="alpha/beta hydrolase"/>
    <property type="match status" value="1"/>
</dbReference>
<keyword evidence="10" id="KW-1185">Reference proteome</keyword>
<reference evidence="11" key="1">
    <citation type="submission" date="2025-08" db="UniProtKB">
        <authorList>
            <consortium name="RefSeq"/>
        </authorList>
    </citation>
    <scope>IDENTIFICATION</scope>
    <source>
        <tissue evidence="11">Thorax and Abdomen</tissue>
    </source>
</reference>
<feature type="region of interest" description="Disordered" evidence="8">
    <location>
        <begin position="427"/>
        <end position="449"/>
    </location>
</feature>
<evidence type="ECO:0000256" key="4">
    <source>
        <dbReference type="ARBA" id="ARBA00037874"/>
    </source>
</evidence>
<dbReference type="AlphaFoldDB" id="A0A6J0BVR9"/>
<dbReference type="InterPro" id="IPR000073">
    <property type="entry name" value="AB_hydrolase_1"/>
</dbReference>
<name>A0A6J0BVR9_NEOLC</name>
<evidence type="ECO:0000256" key="8">
    <source>
        <dbReference type="SAM" id="MobiDB-lite"/>
    </source>
</evidence>
<dbReference type="PRINTS" id="PR00111">
    <property type="entry name" value="ABHYDROLASE"/>
</dbReference>
<dbReference type="GO" id="GO:0047372">
    <property type="term" value="F:monoacylglycerol lipase activity"/>
    <property type="evidence" value="ECO:0007669"/>
    <property type="project" value="UniProtKB-EC"/>
</dbReference>
<gene>
    <name evidence="11" type="primary">LOC107223091</name>
</gene>
<feature type="region of interest" description="Disordered" evidence="8">
    <location>
        <begin position="204"/>
        <end position="231"/>
    </location>
</feature>
<dbReference type="PANTHER" id="PTHR43798">
    <property type="entry name" value="MONOACYLGLYCEROL LIPASE"/>
    <property type="match status" value="1"/>
</dbReference>
<comment type="catalytic activity">
    <reaction evidence="6">
        <text>1-dodecanoylglycerol + H2O = dodecanoate + glycerol + H(+)</text>
        <dbReference type="Rhea" id="RHEA:44316"/>
        <dbReference type="ChEBI" id="CHEBI:15377"/>
        <dbReference type="ChEBI" id="CHEBI:15378"/>
        <dbReference type="ChEBI" id="CHEBI:17754"/>
        <dbReference type="ChEBI" id="CHEBI:18262"/>
        <dbReference type="ChEBI" id="CHEBI:75539"/>
    </reaction>
</comment>
<dbReference type="KEGG" id="nlo:107223091"/>